<proteinExistence type="inferred from homology"/>
<evidence type="ECO:0000256" key="1">
    <source>
        <dbReference type="ARBA" id="ARBA00004651"/>
    </source>
</evidence>
<protein>
    <recommendedName>
        <fullName evidence="4 17">Undecaprenyl-diphosphatase</fullName>
        <ecNumber evidence="3 17">3.6.1.27</ecNumber>
    </recommendedName>
    <alternativeName>
        <fullName evidence="15 17">Bacitracin resistance protein</fullName>
    </alternativeName>
    <alternativeName>
        <fullName evidence="14 17">Undecaprenyl pyrophosphate phosphatase</fullName>
    </alternativeName>
</protein>
<comment type="miscellaneous">
    <text evidence="17">Bacitracin is thought to be involved in the inhibition of peptidoglycan synthesis by sequestering undecaprenyl diphosphate, thereby reducing the pool of lipid carrier available.</text>
</comment>
<dbReference type="Proteomes" id="UP000268310">
    <property type="component" value="Chromosome"/>
</dbReference>
<evidence type="ECO:0000256" key="14">
    <source>
        <dbReference type="ARBA" id="ARBA00032707"/>
    </source>
</evidence>
<evidence type="ECO:0000256" key="16">
    <source>
        <dbReference type="ARBA" id="ARBA00047594"/>
    </source>
</evidence>
<evidence type="ECO:0000256" key="15">
    <source>
        <dbReference type="ARBA" id="ARBA00032932"/>
    </source>
</evidence>
<feature type="transmembrane region" description="Helical" evidence="17">
    <location>
        <begin position="87"/>
        <end position="104"/>
    </location>
</feature>
<dbReference type="EC" id="3.6.1.27" evidence="3 17"/>
<dbReference type="GO" id="GO:0050380">
    <property type="term" value="F:undecaprenyl-diphosphatase activity"/>
    <property type="evidence" value="ECO:0007669"/>
    <property type="project" value="UniProtKB-UniRule"/>
</dbReference>
<keyword evidence="12 17" id="KW-0046">Antibiotic resistance</keyword>
<evidence type="ECO:0000256" key="4">
    <source>
        <dbReference type="ARBA" id="ARBA00021581"/>
    </source>
</evidence>
<evidence type="ECO:0000256" key="6">
    <source>
        <dbReference type="ARBA" id="ARBA00022692"/>
    </source>
</evidence>
<feature type="transmembrane region" description="Helical" evidence="17">
    <location>
        <begin position="44"/>
        <end position="66"/>
    </location>
</feature>
<comment type="similarity">
    <text evidence="2 17">Belongs to the UppP family.</text>
</comment>
<evidence type="ECO:0000256" key="8">
    <source>
        <dbReference type="ARBA" id="ARBA00022960"/>
    </source>
</evidence>
<evidence type="ECO:0000256" key="12">
    <source>
        <dbReference type="ARBA" id="ARBA00023251"/>
    </source>
</evidence>
<keyword evidence="7 17" id="KW-0378">Hydrolase</keyword>
<feature type="transmembrane region" description="Helical" evidence="17">
    <location>
        <begin position="195"/>
        <end position="214"/>
    </location>
</feature>
<gene>
    <name evidence="17 19" type="primary">uppP</name>
    <name evidence="18" type="ORF">C7K38_09765</name>
    <name evidence="19" type="ORF">GCM10025885_06450</name>
</gene>
<evidence type="ECO:0000313" key="20">
    <source>
        <dbReference type="Proteomes" id="UP000268310"/>
    </source>
</evidence>
<name>A0AA37XKD2_9ENTE</name>
<keyword evidence="10 17" id="KW-1133">Transmembrane helix</keyword>
<evidence type="ECO:0000256" key="11">
    <source>
        <dbReference type="ARBA" id="ARBA00023136"/>
    </source>
</evidence>
<keyword evidence="9 17" id="KW-0573">Peptidoglycan synthesis</keyword>
<dbReference type="GO" id="GO:0046677">
    <property type="term" value="P:response to antibiotic"/>
    <property type="evidence" value="ECO:0007669"/>
    <property type="project" value="UniProtKB-UniRule"/>
</dbReference>
<accession>A0AA37XKD2</accession>
<feature type="transmembrane region" description="Helical" evidence="17">
    <location>
        <begin position="226"/>
        <end position="247"/>
    </location>
</feature>
<evidence type="ECO:0000256" key="7">
    <source>
        <dbReference type="ARBA" id="ARBA00022801"/>
    </source>
</evidence>
<dbReference type="GO" id="GO:0008360">
    <property type="term" value="P:regulation of cell shape"/>
    <property type="evidence" value="ECO:0007669"/>
    <property type="project" value="UniProtKB-KW"/>
</dbReference>
<dbReference type="EMBL" id="BSUW01000001">
    <property type="protein sequence ID" value="GMA71596.1"/>
    <property type="molecule type" value="Genomic_DNA"/>
</dbReference>
<comment type="catalytic activity">
    <reaction evidence="16 17">
        <text>di-trans,octa-cis-undecaprenyl diphosphate + H2O = di-trans,octa-cis-undecaprenyl phosphate + phosphate + H(+)</text>
        <dbReference type="Rhea" id="RHEA:28094"/>
        <dbReference type="ChEBI" id="CHEBI:15377"/>
        <dbReference type="ChEBI" id="CHEBI:15378"/>
        <dbReference type="ChEBI" id="CHEBI:43474"/>
        <dbReference type="ChEBI" id="CHEBI:58405"/>
        <dbReference type="ChEBI" id="CHEBI:60392"/>
        <dbReference type="EC" id="3.6.1.27"/>
    </reaction>
</comment>
<keyword evidence="11 17" id="KW-0472">Membrane</keyword>
<reference evidence="18 20" key="1">
    <citation type="journal article" date="2012" name="Int. J. Syst. Evol. Microbiol.">
        <title>Characterization of Tetragenococcus strains from sugar thick juice reveals a novel species, Tetragenococcus osmophilus sp. nov., and divides Tetragenococcus halophilus into two subspecies, T. halophilus subsp. halophilus subsp. nov. and T. halophilus subsp. flandriensis subsp. nov.</title>
        <authorList>
            <person name="Juste A."/>
            <person name="Van Trappen S."/>
            <person name="Verreth C."/>
            <person name="Cleenwerck I."/>
            <person name="De Vos P."/>
            <person name="Lievens B."/>
            <person name="Willems K.A."/>
        </authorList>
    </citation>
    <scope>NUCLEOTIDE SEQUENCE [LARGE SCALE GENOMIC DNA]</scope>
    <source>
        <strain evidence="18 20">JCM 31126</strain>
    </source>
</reference>
<dbReference type="KEGG" id="too:C7K38_09765"/>
<evidence type="ECO:0000256" key="13">
    <source>
        <dbReference type="ARBA" id="ARBA00023316"/>
    </source>
</evidence>
<reference evidence="18" key="3">
    <citation type="submission" date="2018-03" db="EMBL/GenBank/DDBJ databases">
        <authorList>
            <person name="Jeon C.O."/>
        </authorList>
    </citation>
    <scope>NUCLEOTIDE SEQUENCE</scope>
    <source>
        <strain evidence="18">JCM 31126</strain>
    </source>
</reference>
<evidence type="ECO:0000256" key="9">
    <source>
        <dbReference type="ARBA" id="ARBA00022984"/>
    </source>
</evidence>
<evidence type="ECO:0000256" key="3">
    <source>
        <dbReference type="ARBA" id="ARBA00012374"/>
    </source>
</evidence>
<keyword evidence="13 17" id="KW-0961">Cell wall biogenesis/degradation</keyword>
<dbReference type="NCBIfam" id="NF001391">
    <property type="entry name" value="PRK00281.1-5"/>
    <property type="match status" value="1"/>
</dbReference>
<dbReference type="PANTHER" id="PTHR30622">
    <property type="entry name" value="UNDECAPRENYL-DIPHOSPHATASE"/>
    <property type="match status" value="1"/>
</dbReference>
<dbReference type="PANTHER" id="PTHR30622:SF3">
    <property type="entry name" value="UNDECAPRENYL-DIPHOSPHATASE"/>
    <property type="match status" value="1"/>
</dbReference>
<evidence type="ECO:0000256" key="17">
    <source>
        <dbReference type="HAMAP-Rule" id="MF_01006"/>
    </source>
</evidence>
<feature type="transmembrane region" description="Helical" evidence="17">
    <location>
        <begin position="259"/>
        <end position="276"/>
    </location>
</feature>
<keyword evidence="6 17" id="KW-0812">Transmembrane</keyword>
<dbReference type="NCBIfam" id="NF001389">
    <property type="entry name" value="PRK00281.1-2"/>
    <property type="match status" value="1"/>
</dbReference>
<feature type="transmembrane region" description="Helical" evidence="17">
    <location>
        <begin position="154"/>
        <end position="183"/>
    </location>
</feature>
<comment type="subcellular location">
    <subcellularLocation>
        <location evidence="1 17">Cell membrane</location>
        <topology evidence="1 17">Multi-pass membrane protein</topology>
    </subcellularLocation>
</comment>
<dbReference type="AlphaFoldDB" id="A0AA37XKD2"/>
<dbReference type="HAMAP" id="MF_01006">
    <property type="entry name" value="Undec_diphosphatase"/>
    <property type="match status" value="1"/>
</dbReference>
<reference evidence="19 21" key="2">
    <citation type="journal article" date="2014" name="Int. J. Syst. Evol. Microbiol.">
        <title>Complete genome sequence of Corynebacterium casei LMG S-19264T (=DSM 44701T), isolated from a smear-ripened cheese.</title>
        <authorList>
            <consortium name="US DOE Joint Genome Institute (JGI-PGF)"/>
            <person name="Walter F."/>
            <person name="Albersmeier A."/>
            <person name="Kalinowski J."/>
            <person name="Ruckert C."/>
        </authorList>
    </citation>
    <scope>NUCLEOTIDE SEQUENCE [LARGE SCALE GENOMIC DNA]</scope>
    <source>
        <strain evidence="19 21">NBRC 114545</strain>
    </source>
</reference>
<dbReference type="GO" id="GO:0005886">
    <property type="term" value="C:plasma membrane"/>
    <property type="evidence" value="ECO:0007669"/>
    <property type="project" value="UniProtKB-SubCell"/>
</dbReference>
<dbReference type="EMBL" id="CP027783">
    <property type="protein sequence ID" value="AYW48632.1"/>
    <property type="molecule type" value="Genomic_DNA"/>
</dbReference>
<dbReference type="NCBIfam" id="NF001390">
    <property type="entry name" value="PRK00281.1-4"/>
    <property type="match status" value="1"/>
</dbReference>
<dbReference type="NCBIfam" id="TIGR00753">
    <property type="entry name" value="undec_PP_bacA"/>
    <property type="match status" value="1"/>
</dbReference>
<keyword evidence="8 17" id="KW-0133">Cell shape</keyword>
<keyword evidence="5 17" id="KW-1003">Cell membrane</keyword>
<sequence>MFFTNVIKAIILGIIEGVTEWLPISSTGHLILADEFVRLETSPAFMSMFNVVIQLGAILAVVVLYFNKLNPFASNKNTIQKNETWQLWFRVIAAIIPSGIIGLLLDDWLDANFHKFLPVAIVLIIYGVAFILVERRNQNRQPKVEQLNQITYKFALIIGLFQVLALVPGTSRSGATILGAILIGGSRFVSTEFSFFLGIPTMFGASLIKILKFIGTGNSFDFAGTVILLIGTVVSFIVSILAIKFLLNYLKKNDFTAFGWYRIVLGFVLILYWMIAM</sequence>
<comment type="function">
    <text evidence="17">Catalyzes the dephosphorylation of undecaprenyl diphosphate (UPP). Confers resistance to bacitracin.</text>
</comment>
<keyword evidence="20" id="KW-1185">Reference proteome</keyword>
<reference evidence="19" key="4">
    <citation type="submission" date="2023-02" db="EMBL/GenBank/DDBJ databases">
        <authorList>
            <person name="Sun Q."/>
            <person name="Mori K."/>
        </authorList>
    </citation>
    <scope>NUCLEOTIDE SEQUENCE</scope>
    <source>
        <strain evidence="19">NBRC 114545</strain>
    </source>
</reference>
<evidence type="ECO:0000313" key="18">
    <source>
        <dbReference type="EMBL" id="AYW48632.1"/>
    </source>
</evidence>
<dbReference type="GO" id="GO:0009252">
    <property type="term" value="P:peptidoglycan biosynthetic process"/>
    <property type="evidence" value="ECO:0007669"/>
    <property type="project" value="UniProtKB-KW"/>
</dbReference>
<evidence type="ECO:0000313" key="19">
    <source>
        <dbReference type="EMBL" id="GMA71596.1"/>
    </source>
</evidence>
<evidence type="ECO:0000256" key="10">
    <source>
        <dbReference type="ARBA" id="ARBA00022989"/>
    </source>
</evidence>
<dbReference type="InterPro" id="IPR003824">
    <property type="entry name" value="UppP"/>
</dbReference>
<dbReference type="GO" id="GO:0071555">
    <property type="term" value="P:cell wall organization"/>
    <property type="evidence" value="ECO:0007669"/>
    <property type="project" value="UniProtKB-KW"/>
</dbReference>
<evidence type="ECO:0000256" key="5">
    <source>
        <dbReference type="ARBA" id="ARBA00022475"/>
    </source>
</evidence>
<evidence type="ECO:0000256" key="2">
    <source>
        <dbReference type="ARBA" id="ARBA00010621"/>
    </source>
</evidence>
<dbReference type="Pfam" id="PF02673">
    <property type="entry name" value="BacA"/>
    <property type="match status" value="1"/>
</dbReference>
<dbReference type="RefSeq" id="WP_123936417.1">
    <property type="nucleotide sequence ID" value="NZ_BSUW01000001.1"/>
</dbReference>
<dbReference type="Proteomes" id="UP001157039">
    <property type="component" value="Unassembled WGS sequence"/>
</dbReference>
<organism evidence="19 21">
    <name type="scientific">Tetragenococcus osmophilus</name>
    <dbReference type="NCBI Taxonomy" id="526944"/>
    <lineage>
        <taxon>Bacteria</taxon>
        <taxon>Bacillati</taxon>
        <taxon>Bacillota</taxon>
        <taxon>Bacilli</taxon>
        <taxon>Lactobacillales</taxon>
        <taxon>Enterococcaceae</taxon>
        <taxon>Tetragenococcus</taxon>
    </lineage>
</organism>
<feature type="transmembrane region" description="Helical" evidence="17">
    <location>
        <begin position="116"/>
        <end position="133"/>
    </location>
</feature>
<evidence type="ECO:0000313" key="21">
    <source>
        <dbReference type="Proteomes" id="UP001157039"/>
    </source>
</evidence>